<feature type="domain" description="Alcohol dehydrogenase iron-type/glycerol dehydrogenase GldA" evidence="3">
    <location>
        <begin position="17"/>
        <end position="154"/>
    </location>
</feature>
<dbReference type="InterPro" id="IPR001670">
    <property type="entry name" value="ADH_Fe/GldA"/>
</dbReference>
<keyword evidence="6" id="KW-1185">Reference proteome</keyword>
<evidence type="ECO:0000313" key="6">
    <source>
        <dbReference type="Proteomes" id="UP000187166"/>
    </source>
</evidence>
<dbReference type="InterPro" id="IPR056798">
    <property type="entry name" value="ADH_Fe_C"/>
</dbReference>
<dbReference type="FunFam" id="1.20.1090.10:FF:000001">
    <property type="entry name" value="Aldehyde-alcohol dehydrogenase"/>
    <property type="match status" value="1"/>
</dbReference>
<dbReference type="AlphaFoldDB" id="A0A1U7M0R9"/>
<organism evidence="5 6">
    <name type="scientific">Peptoniphilus porci</name>
    <dbReference type="NCBI Taxonomy" id="2652280"/>
    <lineage>
        <taxon>Bacteria</taxon>
        <taxon>Bacillati</taxon>
        <taxon>Bacillota</taxon>
        <taxon>Tissierellia</taxon>
        <taxon>Tissierellales</taxon>
        <taxon>Peptoniphilaceae</taxon>
        <taxon>Peptoniphilus</taxon>
    </lineage>
</organism>
<evidence type="ECO:0000256" key="1">
    <source>
        <dbReference type="ARBA" id="ARBA00007358"/>
    </source>
</evidence>
<comment type="caution">
    <text evidence="5">The sequence shown here is derived from an EMBL/GenBank/DDBJ whole genome shotgun (WGS) entry which is preliminary data.</text>
</comment>
<dbReference type="Gene3D" id="3.40.50.1970">
    <property type="match status" value="1"/>
</dbReference>
<comment type="similarity">
    <text evidence="1">Belongs to the iron-containing alcohol dehydrogenase family.</text>
</comment>
<dbReference type="Proteomes" id="UP000187166">
    <property type="component" value="Unassembled WGS sequence"/>
</dbReference>
<dbReference type="GO" id="GO:0004022">
    <property type="term" value="F:alcohol dehydrogenase (NAD+) activity"/>
    <property type="evidence" value="ECO:0007669"/>
    <property type="project" value="TreeGrafter"/>
</dbReference>
<evidence type="ECO:0000259" key="4">
    <source>
        <dbReference type="Pfam" id="PF25137"/>
    </source>
</evidence>
<feature type="domain" description="Fe-containing alcohol dehydrogenase-like C-terminal" evidence="4">
    <location>
        <begin position="166"/>
        <end position="361"/>
    </location>
</feature>
<proteinExistence type="inferred from homology"/>
<dbReference type="PANTHER" id="PTHR11496">
    <property type="entry name" value="ALCOHOL DEHYDROGENASE"/>
    <property type="match status" value="1"/>
</dbReference>
<dbReference type="EMBL" id="MJIH01000001">
    <property type="protein sequence ID" value="OLR65270.1"/>
    <property type="molecule type" value="Genomic_DNA"/>
</dbReference>
<dbReference type="Pfam" id="PF00465">
    <property type="entry name" value="Fe-ADH"/>
    <property type="match status" value="1"/>
</dbReference>
<dbReference type="SUPFAM" id="SSF56796">
    <property type="entry name" value="Dehydroquinate synthase-like"/>
    <property type="match status" value="1"/>
</dbReference>
<dbReference type="Pfam" id="PF25137">
    <property type="entry name" value="ADH_Fe_C"/>
    <property type="match status" value="1"/>
</dbReference>
<gene>
    <name evidence="5" type="ORF">BIV18_06970</name>
</gene>
<dbReference type="FunFam" id="3.40.50.1970:FF:000003">
    <property type="entry name" value="Alcohol dehydrogenase, iron-containing"/>
    <property type="match status" value="1"/>
</dbReference>
<evidence type="ECO:0000313" key="5">
    <source>
        <dbReference type="EMBL" id="OLR65270.1"/>
    </source>
</evidence>
<name>A0A1U7M0R9_9FIRM</name>
<dbReference type="STRING" id="1465756.BIV18_06970"/>
<evidence type="ECO:0000259" key="3">
    <source>
        <dbReference type="Pfam" id="PF00465"/>
    </source>
</evidence>
<keyword evidence="2" id="KW-0560">Oxidoreductase</keyword>
<evidence type="ECO:0000256" key="2">
    <source>
        <dbReference type="ARBA" id="ARBA00023002"/>
    </source>
</evidence>
<dbReference type="Gene3D" id="1.20.1090.10">
    <property type="entry name" value="Dehydroquinate synthase-like - alpha domain"/>
    <property type="match status" value="1"/>
</dbReference>
<dbReference type="CDD" id="cd08180">
    <property type="entry name" value="PDD"/>
    <property type="match status" value="1"/>
</dbReference>
<accession>A0A1U7M0R9</accession>
<dbReference type="PANTHER" id="PTHR11496:SF102">
    <property type="entry name" value="ALCOHOL DEHYDROGENASE 4"/>
    <property type="match status" value="1"/>
</dbReference>
<dbReference type="GO" id="GO:0046872">
    <property type="term" value="F:metal ion binding"/>
    <property type="evidence" value="ECO:0007669"/>
    <property type="project" value="InterPro"/>
</dbReference>
<sequence length="361" mass="40692">MTFSVKTKIYNTEDSLNIFEELDYKRVLFITDPFVVESRMIEKITSRLKSETSYEIFSDIKPDPTIELVNSGVKKLLEKDYDLVVAVGGGSAIDATKAIIYKAYEKTGSKKIFVAIPTTAGTGSEVTNFSIVTIGEKKEVLIDDLLLADYAVLVPSFTKSVPNFITADTGMDVLTHAIESLVSNKADRFSKILSKEAIKLVFKNLPIVYEDGLRMKSRKNMLEASTIAGIAFTNAGLGINHSLAHILGGVFHISHGRLNAILLPYIIKYNMEKSENARKELREISKELGLDHEYHLIEKIEELNRKFNIPKNLRELNKIDEKEYFGKIDYMSEVAFKDRCTATNPALVTKINLKNIFRDIY</sequence>
<reference evidence="5 6" key="1">
    <citation type="journal article" date="2016" name="Appl. Environ. Microbiol.">
        <title>Function and Phylogeny of Bacterial Butyryl Coenzyme A:Acetate Transferases and Their Diversity in the Proximal Colon of Swine.</title>
        <authorList>
            <person name="Trachsel J."/>
            <person name="Bayles D.O."/>
            <person name="Looft T."/>
            <person name="Levine U.Y."/>
            <person name="Allen H.K."/>
        </authorList>
    </citation>
    <scope>NUCLEOTIDE SEQUENCE [LARGE SCALE GENOMIC DNA]</scope>
    <source>
        <strain evidence="5 6">35-6-1</strain>
    </source>
</reference>
<protein>
    <submittedName>
        <fullName evidence="5">Alcohol dehydrogenase</fullName>
    </submittedName>
</protein>
<dbReference type="InterPro" id="IPR039697">
    <property type="entry name" value="Alcohol_dehydrogenase_Fe"/>
</dbReference>